<evidence type="ECO:0000256" key="2">
    <source>
        <dbReference type="SAM" id="MobiDB-lite"/>
    </source>
</evidence>
<feature type="chain" id="PRO_5045137900" evidence="3">
    <location>
        <begin position="34"/>
        <end position="353"/>
    </location>
</feature>
<evidence type="ECO:0000313" key="5">
    <source>
        <dbReference type="EMBL" id="MEK9502556.1"/>
    </source>
</evidence>
<evidence type="ECO:0000256" key="1">
    <source>
        <dbReference type="ARBA" id="ARBA00022729"/>
    </source>
</evidence>
<accession>A0ABU9ECU4</accession>
<keyword evidence="1 3" id="KW-0732">Signal</keyword>
<dbReference type="InterPro" id="IPR015943">
    <property type="entry name" value="WD40/YVTN_repeat-like_dom_sf"/>
</dbReference>
<dbReference type="InterPro" id="IPR051200">
    <property type="entry name" value="Host-pathogen_enzymatic-act"/>
</dbReference>
<evidence type="ECO:0000259" key="4">
    <source>
        <dbReference type="Pfam" id="PF21783"/>
    </source>
</evidence>
<dbReference type="Pfam" id="PF21783">
    <property type="entry name" value="YNCE"/>
    <property type="match status" value="1"/>
</dbReference>
<feature type="region of interest" description="Disordered" evidence="2">
    <location>
        <begin position="330"/>
        <end position="353"/>
    </location>
</feature>
<dbReference type="InterPro" id="IPR006311">
    <property type="entry name" value="TAT_signal"/>
</dbReference>
<evidence type="ECO:0000313" key="6">
    <source>
        <dbReference type="Proteomes" id="UP001484239"/>
    </source>
</evidence>
<protein>
    <submittedName>
        <fullName evidence="5">YncE family protein</fullName>
    </submittedName>
</protein>
<sequence length="353" mass="37326">MLTLSLHRSNRRPALGVAAAVAALALGATAAVAQPTVDRQAQIHGGLYELASWTQDGSVWVNAVGSQFAEGAKVIQLDGSTLEQIRAIDVPDARAFGMAINQATGTVYTTNTRDGTMSAIDIETGEVTVISDPNADGTPHLYRIAIDESRNMVYASLAQTPGLVWAVDGSTNTLDRVIDAGGARPTGIVVDAARNRLYVSNIGDDFVSVIDLSNDAIIDRIPTAGSRSTQMAFDPATDRLFVGNQGNHGVTVIDLEEMRAVKFIPTGDQPVGIGFNPVSNQIYTANRAGGTVTVIDAESYEEVAELEIGSNPNTIFVDESTGLVYVSNKAARSPQGQEPTQDPRGDMVTIIRP</sequence>
<evidence type="ECO:0000256" key="3">
    <source>
        <dbReference type="SAM" id="SignalP"/>
    </source>
</evidence>
<dbReference type="RefSeq" id="WP_405282595.1">
    <property type="nucleotide sequence ID" value="NZ_CP144380.1"/>
</dbReference>
<dbReference type="Proteomes" id="UP001484239">
    <property type="component" value="Unassembled WGS sequence"/>
</dbReference>
<dbReference type="InterPro" id="IPR048433">
    <property type="entry name" value="YNCE-like_beta-prop"/>
</dbReference>
<name>A0ABU9ECU4_9BACT</name>
<feature type="signal peptide" evidence="3">
    <location>
        <begin position="1"/>
        <end position="33"/>
    </location>
</feature>
<feature type="domain" description="YNCE-like beta-propeller" evidence="4">
    <location>
        <begin position="143"/>
        <end position="316"/>
    </location>
</feature>
<keyword evidence="6" id="KW-1185">Reference proteome</keyword>
<dbReference type="SUPFAM" id="SSF51004">
    <property type="entry name" value="C-terminal (heme d1) domain of cytochrome cd1-nitrite reductase"/>
    <property type="match status" value="1"/>
</dbReference>
<reference evidence="5 6" key="1">
    <citation type="submission" date="2024-02" db="EMBL/GenBank/DDBJ databases">
        <title>A novel Gemmatimonadota bacterium.</title>
        <authorList>
            <person name="Du Z.-J."/>
            <person name="Ye Y.-Q."/>
        </authorList>
    </citation>
    <scope>NUCLEOTIDE SEQUENCE [LARGE SCALE GENOMIC DNA]</scope>
    <source>
        <strain evidence="5 6">DH-20</strain>
    </source>
</reference>
<dbReference type="EMBL" id="JBBHLI010000012">
    <property type="protein sequence ID" value="MEK9502556.1"/>
    <property type="molecule type" value="Genomic_DNA"/>
</dbReference>
<proteinExistence type="predicted"/>
<dbReference type="PANTHER" id="PTHR47197">
    <property type="entry name" value="PROTEIN NIRF"/>
    <property type="match status" value="1"/>
</dbReference>
<dbReference type="Gene3D" id="2.130.10.10">
    <property type="entry name" value="YVTN repeat-like/Quinoprotein amine dehydrogenase"/>
    <property type="match status" value="1"/>
</dbReference>
<organism evidence="5 6">
    <name type="scientific">Gaopeijia maritima</name>
    <dbReference type="NCBI Taxonomy" id="3119007"/>
    <lineage>
        <taxon>Bacteria</taxon>
        <taxon>Pseudomonadati</taxon>
        <taxon>Gemmatimonadota</taxon>
        <taxon>Longimicrobiia</taxon>
        <taxon>Gaopeijiales</taxon>
        <taxon>Gaopeijiaceae</taxon>
        <taxon>Gaopeijia</taxon>
    </lineage>
</organism>
<dbReference type="PANTHER" id="PTHR47197:SF3">
    <property type="entry name" value="DIHYDRO-HEME D1 DEHYDROGENASE"/>
    <property type="match status" value="1"/>
</dbReference>
<gene>
    <name evidence="5" type="ORF">WI372_16300</name>
</gene>
<comment type="caution">
    <text evidence="5">The sequence shown here is derived from an EMBL/GenBank/DDBJ whole genome shotgun (WGS) entry which is preliminary data.</text>
</comment>
<dbReference type="InterPro" id="IPR011048">
    <property type="entry name" value="Haem_d1_sf"/>
</dbReference>
<dbReference type="PROSITE" id="PS51318">
    <property type="entry name" value="TAT"/>
    <property type="match status" value="1"/>
</dbReference>